<feature type="domain" description="PAS" evidence="7">
    <location>
        <begin position="112"/>
        <end position="159"/>
    </location>
</feature>
<dbReference type="OrthoDB" id="117117at2157"/>
<evidence type="ECO:0000256" key="3">
    <source>
        <dbReference type="ARBA" id="ARBA00022553"/>
    </source>
</evidence>
<dbReference type="InterPro" id="IPR035965">
    <property type="entry name" value="PAS-like_dom_sf"/>
</dbReference>
<evidence type="ECO:0000256" key="1">
    <source>
        <dbReference type="ARBA" id="ARBA00000085"/>
    </source>
</evidence>
<dbReference type="InterPro" id="IPR013655">
    <property type="entry name" value="PAS_fold_3"/>
</dbReference>
<feature type="transmembrane region" description="Helical" evidence="6">
    <location>
        <begin position="45"/>
        <end position="68"/>
    </location>
</feature>
<keyword evidence="6" id="KW-0472">Membrane</keyword>
<feature type="domain" description="PAS" evidence="7">
    <location>
        <begin position="232"/>
        <end position="271"/>
    </location>
</feature>
<dbReference type="SMART" id="SM00091">
    <property type="entry name" value="PAS"/>
    <property type="match status" value="3"/>
</dbReference>
<gene>
    <name evidence="9" type="ORF">DLD82_16505</name>
</gene>
<evidence type="ECO:0000256" key="5">
    <source>
        <dbReference type="ARBA" id="ARBA00022777"/>
    </source>
</evidence>
<dbReference type="Gene3D" id="3.30.450.20">
    <property type="entry name" value="PAS domain"/>
    <property type="match status" value="4"/>
</dbReference>
<dbReference type="Pfam" id="PF08448">
    <property type="entry name" value="PAS_4"/>
    <property type="match status" value="1"/>
</dbReference>
<feature type="transmembrane region" description="Helical" evidence="6">
    <location>
        <begin position="12"/>
        <end position="33"/>
    </location>
</feature>
<feature type="transmembrane region" description="Helical" evidence="6">
    <location>
        <begin position="88"/>
        <end position="109"/>
    </location>
</feature>
<dbReference type="GeneID" id="97610447"/>
<dbReference type="EMBL" id="QGMZ01000049">
    <property type="protein sequence ID" value="PWR70049.1"/>
    <property type="molecule type" value="Genomic_DNA"/>
</dbReference>
<dbReference type="CDD" id="cd00130">
    <property type="entry name" value="PAS"/>
    <property type="match status" value="2"/>
</dbReference>
<evidence type="ECO:0000259" key="8">
    <source>
        <dbReference type="PROSITE" id="PS50113"/>
    </source>
</evidence>
<proteinExistence type="predicted"/>
<dbReference type="EC" id="2.7.13.3" evidence="2"/>
<dbReference type="InterPro" id="IPR000014">
    <property type="entry name" value="PAS"/>
</dbReference>
<comment type="caution">
    <text evidence="9">The sequence shown here is derived from an EMBL/GenBank/DDBJ whole genome shotgun (WGS) entry which is preliminary data.</text>
</comment>
<name>A0A2V2MRN6_9EURY</name>
<dbReference type="InterPro" id="IPR052162">
    <property type="entry name" value="Sensor_kinase/Photoreceptor"/>
</dbReference>
<keyword evidence="10" id="KW-1185">Reference proteome</keyword>
<comment type="catalytic activity">
    <reaction evidence="1">
        <text>ATP + protein L-histidine = ADP + protein N-phospho-L-histidine.</text>
        <dbReference type="EC" id="2.7.13.3"/>
    </reaction>
</comment>
<dbReference type="RefSeq" id="WP_109942234.1">
    <property type="nucleotide sequence ID" value="NZ_CP176366.1"/>
</dbReference>
<sequence>MRRLVTGNDDQNRWICFILAITIIVFSIVWYALSRDIHVVISHLLYIPVILACYRFPIPGLIFTLVIIGGYLGFEANISDNYQITLDALLRGVMIFIIGGVVTYLSLYLRFREKSYLRLLSNVDTGVLVTNKDGIILYANPYAHGVLDRRDSSVVGMSLENFAQDKKELADYLLSCLSSDTRASVTELNLKRKDGFFVPVMIVGYCEKQEDVILTITDLSEEKWMAHELATGKVVLKTLLDAISEGVFLSDTFGKIISINKSCREIAGWEEGMDISQKTGFFEDRVYEELKKAVSRCVLEKIPLTLYLDSDTSPSNRYYELILTPVPDDGGATTRVAGVIHDITDQENYLNKIKEREEYLRLVLDGLPLATIVIDPSHKVMSVNQALSMLFEQDVLNLIGTSDHGNLLYPAKERPMLADLLVNEDVDILLEENYGGLFSSSPTVPGAYEVIDFYPHIGDEGKWIRSTAARLVDENGVTIGAIETFEDFSTQKQAEEIIRISEERFKIASHIATDLIFEYEQVTDRISWFGDIDKWLGLESPGRVSTLTGWVTLIHQDDVDRIRNSFIQHVLSGDPISEELRIKHRNGQYQTWVIKAVALYNAQFQQIKTIGVVSDISEMRANEEAKKKALVAIEKYIEQFAILGDHIRNPLQVIAGYNDLQSGEYKEKIALQISHVNRIVDQLDRGWIESESIRDFLRRHYGISENEKF</sequence>
<dbReference type="PROSITE" id="PS50112">
    <property type="entry name" value="PAS"/>
    <property type="match status" value="2"/>
</dbReference>
<dbReference type="GO" id="GO:0004673">
    <property type="term" value="F:protein histidine kinase activity"/>
    <property type="evidence" value="ECO:0007669"/>
    <property type="project" value="UniProtKB-EC"/>
</dbReference>
<evidence type="ECO:0000259" key="7">
    <source>
        <dbReference type="PROSITE" id="PS50112"/>
    </source>
</evidence>
<evidence type="ECO:0000256" key="4">
    <source>
        <dbReference type="ARBA" id="ARBA00022679"/>
    </source>
</evidence>
<dbReference type="Pfam" id="PF08447">
    <property type="entry name" value="PAS_3"/>
    <property type="match status" value="1"/>
</dbReference>
<keyword evidence="3" id="KW-0597">Phosphoprotein</keyword>
<dbReference type="AlphaFoldDB" id="A0A2V2MRN6"/>
<dbReference type="Pfam" id="PF13426">
    <property type="entry name" value="PAS_9"/>
    <property type="match status" value="1"/>
</dbReference>
<reference evidence="9 10" key="1">
    <citation type="submission" date="2018-05" db="EMBL/GenBank/DDBJ databases">
        <title>Draft genome of Methanospirillum stamsii Pt1.</title>
        <authorList>
            <person name="Dueholm M.S."/>
            <person name="Nielsen P.H."/>
            <person name="Bakmann L.F."/>
            <person name="Otzen D.E."/>
        </authorList>
    </citation>
    <scope>NUCLEOTIDE SEQUENCE [LARGE SCALE GENOMIC DNA]</scope>
    <source>
        <strain evidence="9 10">Pt1</strain>
    </source>
</reference>
<dbReference type="SUPFAM" id="SSF55785">
    <property type="entry name" value="PYP-like sensor domain (PAS domain)"/>
    <property type="match status" value="4"/>
</dbReference>
<dbReference type="InterPro" id="IPR013656">
    <property type="entry name" value="PAS_4"/>
</dbReference>
<accession>A0A2V2MRN6</accession>
<keyword evidence="5" id="KW-0418">Kinase</keyword>
<dbReference type="PANTHER" id="PTHR43304:SF1">
    <property type="entry name" value="PAC DOMAIN-CONTAINING PROTEIN"/>
    <property type="match status" value="1"/>
</dbReference>
<dbReference type="InterPro" id="IPR000700">
    <property type="entry name" value="PAS-assoc_C"/>
</dbReference>
<evidence type="ECO:0000313" key="10">
    <source>
        <dbReference type="Proteomes" id="UP000245934"/>
    </source>
</evidence>
<keyword evidence="4" id="KW-0808">Transferase</keyword>
<evidence type="ECO:0000256" key="6">
    <source>
        <dbReference type="SAM" id="Phobius"/>
    </source>
</evidence>
<dbReference type="PANTHER" id="PTHR43304">
    <property type="entry name" value="PHYTOCHROME-LIKE PROTEIN CPH1"/>
    <property type="match status" value="1"/>
</dbReference>
<dbReference type="PROSITE" id="PS50113">
    <property type="entry name" value="PAC"/>
    <property type="match status" value="1"/>
</dbReference>
<keyword evidence="6" id="KW-0812">Transmembrane</keyword>
<protein>
    <recommendedName>
        <fullName evidence="2">histidine kinase</fullName>
        <ecNumber evidence="2">2.7.13.3</ecNumber>
    </recommendedName>
</protein>
<dbReference type="Proteomes" id="UP000245934">
    <property type="component" value="Unassembled WGS sequence"/>
</dbReference>
<feature type="domain" description="PAC" evidence="8">
    <location>
        <begin position="576"/>
        <end position="628"/>
    </location>
</feature>
<organism evidence="9 10">
    <name type="scientific">Methanospirillum stamsii</name>
    <dbReference type="NCBI Taxonomy" id="1277351"/>
    <lineage>
        <taxon>Archaea</taxon>
        <taxon>Methanobacteriati</taxon>
        <taxon>Methanobacteriota</taxon>
        <taxon>Stenosarchaea group</taxon>
        <taxon>Methanomicrobia</taxon>
        <taxon>Methanomicrobiales</taxon>
        <taxon>Methanospirillaceae</taxon>
        <taxon>Methanospirillum</taxon>
    </lineage>
</organism>
<keyword evidence="6" id="KW-1133">Transmembrane helix</keyword>
<evidence type="ECO:0000256" key="2">
    <source>
        <dbReference type="ARBA" id="ARBA00012438"/>
    </source>
</evidence>
<evidence type="ECO:0000313" key="9">
    <source>
        <dbReference type="EMBL" id="PWR70049.1"/>
    </source>
</evidence>